<name>A0AAW1K070_POPJA</name>
<sequence>MLYKLELALKAIKDAHLTLKLKCYIGQREVEYLGSSSRSSSPDELLELLLRLDDGNADSVGATDDSDSATTKDKTLTNGDNDSDFLPEIDVHMPIMQKSERTPKPKEFEGYVTYLCAVNNLDDGPVILDEAMSRPDAGRWKQAMKDELDSFDENQAWDLVDAPDSGTIVQSNEENNEELLRDIEHLIEAAGEEGTTAEDFVSVDKRIDYRRRSSDEENNDVEAEGLGKQK</sequence>
<organism evidence="2 3">
    <name type="scientific">Popillia japonica</name>
    <name type="common">Japanese beetle</name>
    <dbReference type="NCBI Taxonomy" id="7064"/>
    <lineage>
        <taxon>Eukaryota</taxon>
        <taxon>Metazoa</taxon>
        <taxon>Ecdysozoa</taxon>
        <taxon>Arthropoda</taxon>
        <taxon>Hexapoda</taxon>
        <taxon>Insecta</taxon>
        <taxon>Pterygota</taxon>
        <taxon>Neoptera</taxon>
        <taxon>Endopterygota</taxon>
        <taxon>Coleoptera</taxon>
        <taxon>Polyphaga</taxon>
        <taxon>Scarabaeiformia</taxon>
        <taxon>Scarabaeidae</taxon>
        <taxon>Rutelinae</taxon>
        <taxon>Popillia</taxon>
    </lineage>
</organism>
<evidence type="ECO:0000313" key="3">
    <source>
        <dbReference type="Proteomes" id="UP001458880"/>
    </source>
</evidence>
<protein>
    <submittedName>
        <fullName evidence="2">Uncharacterized protein</fullName>
    </submittedName>
</protein>
<evidence type="ECO:0000256" key="1">
    <source>
        <dbReference type="SAM" id="MobiDB-lite"/>
    </source>
</evidence>
<comment type="caution">
    <text evidence="2">The sequence shown here is derived from an EMBL/GenBank/DDBJ whole genome shotgun (WGS) entry which is preliminary data.</text>
</comment>
<keyword evidence="3" id="KW-1185">Reference proteome</keyword>
<evidence type="ECO:0000313" key="2">
    <source>
        <dbReference type="EMBL" id="KAK9710736.1"/>
    </source>
</evidence>
<reference evidence="2 3" key="1">
    <citation type="journal article" date="2024" name="BMC Genomics">
        <title>De novo assembly and annotation of Popillia japonica's genome with initial clues to its potential as an invasive pest.</title>
        <authorList>
            <person name="Cucini C."/>
            <person name="Boschi S."/>
            <person name="Funari R."/>
            <person name="Cardaioli E."/>
            <person name="Iannotti N."/>
            <person name="Marturano G."/>
            <person name="Paoli F."/>
            <person name="Bruttini M."/>
            <person name="Carapelli A."/>
            <person name="Frati F."/>
            <person name="Nardi F."/>
        </authorList>
    </citation>
    <scope>NUCLEOTIDE SEQUENCE [LARGE SCALE GENOMIC DNA]</scope>
    <source>
        <strain evidence="2">DMR45628</strain>
    </source>
</reference>
<dbReference type="AlphaFoldDB" id="A0AAW1K070"/>
<feature type="region of interest" description="Disordered" evidence="1">
    <location>
        <begin position="211"/>
        <end position="230"/>
    </location>
</feature>
<proteinExistence type="predicted"/>
<accession>A0AAW1K070</accession>
<dbReference type="Proteomes" id="UP001458880">
    <property type="component" value="Unassembled WGS sequence"/>
</dbReference>
<feature type="region of interest" description="Disordered" evidence="1">
    <location>
        <begin position="57"/>
        <end position="87"/>
    </location>
</feature>
<dbReference type="EMBL" id="JASPKY010000289">
    <property type="protein sequence ID" value="KAK9710736.1"/>
    <property type="molecule type" value="Genomic_DNA"/>
</dbReference>
<gene>
    <name evidence="2" type="ORF">QE152_g25878</name>
</gene>